<feature type="domain" description="Quinohemoprotein amine dehydrogenase alpha subunit haem binding" evidence="2">
    <location>
        <begin position="26"/>
        <end position="197"/>
    </location>
</feature>
<evidence type="ECO:0000259" key="2">
    <source>
        <dbReference type="Pfam" id="PF09098"/>
    </source>
</evidence>
<dbReference type="Gene3D" id="2.40.128.120">
    <property type="entry name" value="Quinohemoprotein amine dehydrogenase alpha subunit, domain 2"/>
    <property type="match status" value="1"/>
</dbReference>
<dbReference type="NCBIfam" id="TIGR03908">
    <property type="entry name" value="QH_alpha"/>
    <property type="match status" value="1"/>
</dbReference>
<dbReference type="InterPro" id="IPR013783">
    <property type="entry name" value="Ig-like_fold"/>
</dbReference>
<proteinExistence type="predicted"/>
<feature type="domain" description="Quinohemoprotein amine dehydrogenase alpha subunit" evidence="5">
    <location>
        <begin position="206"/>
        <end position="310"/>
    </location>
</feature>
<dbReference type="InterPro" id="IPR015182">
    <property type="entry name" value="QH-AmDH_asu_heme-bd_dom"/>
</dbReference>
<feature type="domain" description="Quinohemoprotein amine dehydrogenase alpha subunit" evidence="3">
    <location>
        <begin position="316"/>
        <end position="395"/>
    </location>
</feature>
<accession>A0A4Y8ULG0</accession>
<dbReference type="InterPro" id="IPR036718">
    <property type="entry name" value="H-AmDH_asu_dom2_sf"/>
</dbReference>
<feature type="domain" description="Quinohemoprotein amine dehydrogenase alpha subunit" evidence="4">
    <location>
        <begin position="400"/>
        <end position="533"/>
    </location>
</feature>
<dbReference type="EMBL" id="SPIA01000001">
    <property type="protein sequence ID" value="TFH68584.1"/>
    <property type="molecule type" value="Genomic_DNA"/>
</dbReference>
<gene>
    <name evidence="6" type="primary">peaA</name>
    <name evidence="6" type="ORF">E3W66_01075</name>
</gene>
<dbReference type="Gene3D" id="1.10.760.10">
    <property type="entry name" value="Cytochrome c-like domain"/>
    <property type="match status" value="1"/>
</dbReference>
<comment type="caution">
    <text evidence="6">The sequence shown here is derived from an EMBL/GenBank/DDBJ whole genome shotgun (WGS) entry which is preliminary data.</text>
</comment>
<dbReference type="InterPro" id="IPR014756">
    <property type="entry name" value="Ig_E-set"/>
</dbReference>
<dbReference type="OrthoDB" id="5345472at2"/>
<evidence type="ECO:0000313" key="6">
    <source>
        <dbReference type="EMBL" id="TFH68584.1"/>
    </source>
</evidence>
<dbReference type="InterPro" id="IPR023887">
    <property type="entry name" value="QH-AmDH_asu"/>
</dbReference>
<dbReference type="Gene3D" id="2.60.40.10">
    <property type="entry name" value="Immunoglobulins"/>
    <property type="match status" value="2"/>
</dbReference>
<dbReference type="Pfam" id="PF09098">
    <property type="entry name" value="Dehyd-heme_bind"/>
    <property type="match status" value="1"/>
</dbReference>
<dbReference type="Proteomes" id="UP000298133">
    <property type="component" value="Unassembled WGS sequence"/>
</dbReference>
<organism evidence="6 7">
    <name type="scientific">Gammaproteobacteria bacterium LSUCC0057</name>
    <dbReference type="NCBI Taxonomy" id="2559237"/>
    <lineage>
        <taxon>Bacteria</taxon>
        <taxon>Pseudomonadati</taxon>
        <taxon>Pseudomonadota</taxon>
        <taxon>Gammaproteobacteria</taxon>
        <taxon>Cellvibrionales</taxon>
        <taxon>Porticoccaceae</taxon>
        <taxon>SAR92 clade</taxon>
    </lineage>
</organism>
<dbReference type="Pfam" id="PF09100">
    <property type="entry name" value="Qn_am_d_aIV"/>
    <property type="match status" value="1"/>
</dbReference>
<dbReference type="InterPro" id="IPR036909">
    <property type="entry name" value="Cyt_c-like_dom_sf"/>
</dbReference>
<evidence type="ECO:0000259" key="3">
    <source>
        <dbReference type="Pfam" id="PF09099"/>
    </source>
</evidence>
<sequence length="534" mass="58210">MFVRALAMSAISVGLYFVGSQAALADQDLLNRYCLGCHAPSNAGLSRISEQRKTPEGWEMTISRMQLMHGLVIADDDGRSAAEIKAALVKHLADTQGLAPSEALPARYLPERLPAVQEASLYPEHIQVTCGRCHSSGRHALQRRSAEEWEKSVHFHIGQYPSIEYSLYGRDREWLDIALNEITPEIAADYPLQSEAWDEWQATTKQSLSGSWQLAGEMPGKGRFVGTMSVTQDGDDRYFANFTGQFDNGERFSSRGQSIVYTGYEWRGQFTIDGVDYLQVLAADESFNQMQGRMFQSEHNELGVVLTAQRDSGQTLLTAVWPQQLKTGSTTTLTLHGANLSGNVVLPAGVKLLAVERDSASEWRAQVEVAADARVGQFAVSRGTAQLNDALALYRQLDAVTVLPDFSVARIGGNGGSRNKMYGAFTAYGVDYGADRTAGTGDDIALGSLPASWRVEPWDETAAHDQDVKFAGTMDATTGIFTPADAGPNPLRKQSTNNVGNLKVVAAVSDGNQTVEGDAHMIVTVQRWNNPPLR</sequence>
<dbReference type="SUPFAM" id="SSF69298">
    <property type="entry name" value="Quinohemoprotein amine dehydrogenase A chain, domain 3"/>
    <property type="match status" value="1"/>
</dbReference>
<name>A0A4Y8ULG0_9GAMM</name>
<protein>
    <submittedName>
        <fullName evidence="6">Quinohemoprotein amine dehydrogenase subunit alpha</fullName>
    </submittedName>
</protein>
<dbReference type="InterPro" id="IPR015183">
    <property type="entry name" value="QH-AmDH_asu_dom_III"/>
</dbReference>
<dbReference type="Pfam" id="PF09099">
    <property type="entry name" value="Qn_am_d_aIII"/>
    <property type="match status" value="1"/>
</dbReference>
<dbReference type="GO" id="GO:0020037">
    <property type="term" value="F:heme binding"/>
    <property type="evidence" value="ECO:0007669"/>
    <property type="project" value="InterPro"/>
</dbReference>
<feature type="chain" id="PRO_5021414412" evidence="1">
    <location>
        <begin position="26"/>
        <end position="534"/>
    </location>
</feature>
<dbReference type="Pfam" id="PF14930">
    <property type="entry name" value="Qn_am_d_aII"/>
    <property type="match status" value="1"/>
</dbReference>
<dbReference type="SUPFAM" id="SSF46626">
    <property type="entry name" value="Cytochrome c"/>
    <property type="match status" value="2"/>
</dbReference>
<feature type="signal peptide" evidence="1">
    <location>
        <begin position="1"/>
        <end position="25"/>
    </location>
</feature>
<dbReference type="SUPFAM" id="SSF81296">
    <property type="entry name" value="E set domains"/>
    <property type="match status" value="2"/>
</dbReference>
<evidence type="ECO:0000259" key="4">
    <source>
        <dbReference type="Pfam" id="PF09100"/>
    </source>
</evidence>
<evidence type="ECO:0000313" key="7">
    <source>
        <dbReference type="Proteomes" id="UP000298133"/>
    </source>
</evidence>
<dbReference type="InterPro" id="IPR015184">
    <property type="entry name" value="QH-AmDH_asu_dom_IV"/>
</dbReference>
<dbReference type="GO" id="GO:0009055">
    <property type="term" value="F:electron transfer activity"/>
    <property type="evidence" value="ECO:0007669"/>
    <property type="project" value="InterPro"/>
</dbReference>
<dbReference type="AlphaFoldDB" id="A0A4Y8ULG0"/>
<dbReference type="InterPro" id="IPR009111">
    <property type="entry name" value="QH-AmDH_asu_dom2"/>
</dbReference>
<evidence type="ECO:0000259" key="5">
    <source>
        <dbReference type="Pfam" id="PF14930"/>
    </source>
</evidence>
<reference evidence="6 7" key="1">
    <citation type="submission" date="2019-03" db="EMBL/GenBank/DDBJ databases">
        <title>Draft genome of Gammaproteobacteria bacterium LSUCC0057, a member of the SAR92 clade.</title>
        <authorList>
            <person name="Lanclos V.C."/>
            <person name="Doiron C."/>
            <person name="Henson M.W."/>
            <person name="Thrash J.C."/>
        </authorList>
    </citation>
    <scope>NUCLEOTIDE SEQUENCE [LARGE SCALE GENOMIC DNA]</scope>
    <source>
        <strain evidence="6 7">LSUCC0057</strain>
    </source>
</reference>
<keyword evidence="7" id="KW-1185">Reference proteome</keyword>
<keyword evidence="1" id="KW-0732">Signal</keyword>
<evidence type="ECO:0000256" key="1">
    <source>
        <dbReference type="SAM" id="SignalP"/>
    </source>
</evidence>